<accession>A0A5B7CE45</accession>
<evidence type="ECO:0000313" key="1">
    <source>
        <dbReference type="EMBL" id="MPC07575.1"/>
    </source>
</evidence>
<dbReference type="AlphaFoldDB" id="A0A5B7CE45"/>
<protein>
    <submittedName>
        <fullName evidence="1">Uncharacterized protein</fullName>
    </submittedName>
</protein>
<reference evidence="1 2" key="1">
    <citation type="submission" date="2019-05" db="EMBL/GenBank/DDBJ databases">
        <title>Another draft genome of Portunus trituberculatus and its Hox gene families provides insights of decapod evolution.</title>
        <authorList>
            <person name="Jeong J.-H."/>
            <person name="Song I."/>
            <person name="Kim S."/>
            <person name="Choi T."/>
            <person name="Kim D."/>
            <person name="Ryu S."/>
            <person name="Kim W."/>
        </authorList>
    </citation>
    <scope>NUCLEOTIDE SEQUENCE [LARGE SCALE GENOMIC DNA]</scope>
    <source>
        <tissue evidence="1">Muscle</tissue>
    </source>
</reference>
<evidence type="ECO:0000313" key="2">
    <source>
        <dbReference type="Proteomes" id="UP000324222"/>
    </source>
</evidence>
<dbReference type="EMBL" id="VSRR010000003">
    <property type="protein sequence ID" value="MPC07575.1"/>
    <property type="molecule type" value="Genomic_DNA"/>
</dbReference>
<name>A0A5B7CE45_PORTR</name>
<gene>
    <name evidence="1" type="ORF">E2C01_000140</name>
</gene>
<dbReference type="Proteomes" id="UP000324222">
    <property type="component" value="Unassembled WGS sequence"/>
</dbReference>
<keyword evidence="2" id="KW-1185">Reference proteome</keyword>
<sequence>MCRRRRALNGIVARWSGAGVVHLSHVSTEASLAYFTLFWKHAGGRGGRNKGVGSGEVNA</sequence>
<proteinExistence type="predicted"/>
<comment type="caution">
    <text evidence="1">The sequence shown here is derived from an EMBL/GenBank/DDBJ whole genome shotgun (WGS) entry which is preliminary data.</text>
</comment>
<organism evidence="1 2">
    <name type="scientific">Portunus trituberculatus</name>
    <name type="common">Swimming crab</name>
    <name type="synonym">Neptunus trituberculatus</name>
    <dbReference type="NCBI Taxonomy" id="210409"/>
    <lineage>
        <taxon>Eukaryota</taxon>
        <taxon>Metazoa</taxon>
        <taxon>Ecdysozoa</taxon>
        <taxon>Arthropoda</taxon>
        <taxon>Crustacea</taxon>
        <taxon>Multicrustacea</taxon>
        <taxon>Malacostraca</taxon>
        <taxon>Eumalacostraca</taxon>
        <taxon>Eucarida</taxon>
        <taxon>Decapoda</taxon>
        <taxon>Pleocyemata</taxon>
        <taxon>Brachyura</taxon>
        <taxon>Eubrachyura</taxon>
        <taxon>Portunoidea</taxon>
        <taxon>Portunidae</taxon>
        <taxon>Portuninae</taxon>
        <taxon>Portunus</taxon>
    </lineage>
</organism>